<dbReference type="GO" id="GO:0006753">
    <property type="term" value="P:nucleoside phosphate metabolic process"/>
    <property type="evidence" value="ECO:0007669"/>
    <property type="project" value="TreeGrafter"/>
</dbReference>
<dbReference type="GO" id="GO:0046872">
    <property type="term" value="F:metal ion binding"/>
    <property type="evidence" value="ECO:0007669"/>
    <property type="project" value="UniProtKB-KW"/>
</dbReference>
<evidence type="ECO:0000256" key="1">
    <source>
        <dbReference type="ARBA" id="ARBA00000847"/>
    </source>
</evidence>
<evidence type="ECO:0000256" key="10">
    <source>
        <dbReference type="PIRSR" id="PIRSR604385-3"/>
    </source>
</evidence>
<evidence type="ECO:0000256" key="5">
    <source>
        <dbReference type="ARBA" id="ARBA00016377"/>
    </source>
</evidence>
<dbReference type="PRINTS" id="PR00502">
    <property type="entry name" value="NUDIXFAMILY"/>
</dbReference>
<dbReference type="RefSeq" id="WP_024351610.1">
    <property type="nucleotide sequence ID" value="NZ_BBWN01000030.1"/>
</dbReference>
<dbReference type="NCBIfam" id="TIGR00052">
    <property type="entry name" value="nudix-type nucleoside diphosphatase, YffH/AdpP family"/>
    <property type="match status" value="1"/>
</dbReference>
<dbReference type="EMBL" id="LC066373">
    <property type="protein sequence ID" value="BAT26690.1"/>
    <property type="molecule type" value="Genomic_DNA"/>
</dbReference>
<evidence type="ECO:0000256" key="4">
    <source>
        <dbReference type="ARBA" id="ARBA00011738"/>
    </source>
</evidence>
<dbReference type="PROSITE" id="PS51462">
    <property type="entry name" value="NUDIX"/>
    <property type="match status" value="1"/>
</dbReference>
<dbReference type="InterPro" id="IPR020084">
    <property type="entry name" value="NUDIX_hydrolase_CS"/>
</dbReference>
<dbReference type="InterPro" id="IPR015797">
    <property type="entry name" value="NUDIX_hydrolase-like_dom_sf"/>
</dbReference>
<dbReference type="PROSITE" id="PS00893">
    <property type="entry name" value="NUDIX_BOX"/>
    <property type="match status" value="1"/>
</dbReference>
<evidence type="ECO:0000259" key="12">
    <source>
        <dbReference type="PROSITE" id="PS51462"/>
    </source>
</evidence>
<keyword evidence="9" id="KW-0479">Metal-binding</keyword>
<dbReference type="SUPFAM" id="SSF55811">
    <property type="entry name" value="Nudix"/>
    <property type="match status" value="1"/>
</dbReference>
<dbReference type="Gene3D" id="3.90.79.10">
    <property type="entry name" value="Nucleoside Triphosphate Pyrophosphohydrolase"/>
    <property type="match status" value="1"/>
</dbReference>
<dbReference type="GO" id="GO:0019693">
    <property type="term" value="P:ribose phosphate metabolic process"/>
    <property type="evidence" value="ECO:0007669"/>
    <property type="project" value="TreeGrafter"/>
</dbReference>
<dbReference type="AlphaFoldDB" id="A0A0P0YYJ7"/>
<evidence type="ECO:0000256" key="7">
    <source>
        <dbReference type="ARBA" id="ARBA00032162"/>
    </source>
</evidence>
<proteinExistence type="inferred from homology"/>
<feature type="binding site" evidence="9">
    <location>
        <position position="166"/>
    </location>
    <ligand>
        <name>Mg(2+)</name>
        <dbReference type="ChEBI" id="CHEBI:18420"/>
        <label>1</label>
    </ligand>
</feature>
<dbReference type="PANTHER" id="PTHR11839:SF18">
    <property type="entry name" value="NUDIX HYDROLASE DOMAIN-CONTAINING PROTEIN"/>
    <property type="match status" value="1"/>
</dbReference>
<keyword evidence="9" id="KW-0460">Magnesium</keyword>
<comment type="subunit">
    <text evidence="4">Homodimer.</text>
</comment>
<evidence type="ECO:0000256" key="6">
    <source>
        <dbReference type="ARBA" id="ARBA00022801"/>
    </source>
</evidence>
<protein>
    <recommendedName>
        <fullName evidence="5">GDP-mannose pyrophosphatase</fullName>
    </recommendedName>
    <alternativeName>
        <fullName evidence="7">GDP-mannose hydrolase</fullName>
    </alternativeName>
    <alternativeName>
        <fullName evidence="8">GDPMK</fullName>
    </alternativeName>
</protein>
<organism evidence="13">
    <name type="scientific">Aurantimonas coralicida</name>
    <dbReference type="NCBI Taxonomy" id="182270"/>
    <lineage>
        <taxon>Bacteria</taxon>
        <taxon>Pseudomonadati</taxon>
        <taxon>Pseudomonadota</taxon>
        <taxon>Alphaproteobacteria</taxon>
        <taxon>Hyphomicrobiales</taxon>
        <taxon>Aurantimonadaceae</taxon>
        <taxon>Aurantimonas</taxon>
    </lineage>
</organism>
<evidence type="ECO:0000256" key="9">
    <source>
        <dbReference type="PIRSR" id="PIRSR604385-2"/>
    </source>
</evidence>
<sequence>MSTGHYRDRLDDQPIETELVSDELLHGGFRDFKVATLRHARLDGEGMVGPVRREYLHTGSVVVVIPYDPVLDSIVVIRQFRLAAALKTECGAALELPAGMVDAGESIEAAARRELTEETGLVPQAVEDCFRMLAAPGLTDEHATIFLALVDASNLATSAGNAEEDEDIRPILAKVDDLVAAVDDRRVENGYLIACAHWFARLGRSRAQALLGTLDGPED</sequence>
<feature type="binding site" evidence="9">
    <location>
        <position position="114"/>
    </location>
    <ligand>
        <name>Mg(2+)</name>
        <dbReference type="ChEBI" id="CHEBI:18420"/>
        <label>1</label>
    </ligand>
</feature>
<comment type="similarity">
    <text evidence="3">Belongs to the Nudix hydrolase family. NudK subfamily.</text>
</comment>
<reference evidence="13" key="1">
    <citation type="journal article" date="2015" name="Proc. Natl. Acad. Sci. U.S.A.">
        <title>Bacterial clade with the ribosomal RNA operon on a small plasmid rather than the chromosome.</title>
        <authorList>
            <person name="Anda M."/>
            <person name="Ohtsubo Y."/>
            <person name="Okubo T."/>
            <person name="Sugawara M."/>
            <person name="Nagata Y."/>
            <person name="Tsuda M."/>
            <person name="Minamisawa K."/>
            <person name="Mitsui H."/>
        </authorList>
    </citation>
    <scope>NUCLEOTIDE SEQUENCE</scope>
    <source>
        <strain evidence="13">DSM 14790</strain>
    </source>
</reference>
<feature type="short sequence motif" description="Nudix box" evidence="10">
    <location>
        <begin position="99"/>
        <end position="121"/>
    </location>
</feature>
<dbReference type="InterPro" id="IPR000086">
    <property type="entry name" value="NUDIX_hydrolase_dom"/>
</dbReference>
<dbReference type="GO" id="GO:0019144">
    <property type="term" value="F:ADP-sugar diphosphatase activity"/>
    <property type="evidence" value="ECO:0007669"/>
    <property type="project" value="TreeGrafter"/>
</dbReference>
<feature type="binding site" evidence="9">
    <location>
        <position position="118"/>
    </location>
    <ligand>
        <name>Mg(2+)</name>
        <dbReference type="ChEBI" id="CHEBI:18420"/>
        <label>1</label>
    </ligand>
</feature>
<dbReference type="Pfam" id="PF00293">
    <property type="entry name" value="NUDIX"/>
    <property type="match status" value="1"/>
</dbReference>
<evidence type="ECO:0000256" key="3">
    <source>
        <dbReference type="ARBA" id="ARBA00007275"/>
    </source>
</evidence>
<keyword evidence="6 11" id="KW-0378">Hydrolase</keyword>
<evidence type="ECO:0000256" key="11">
    <source>
        <dbReference type="RuleBase" id="RU003476"/>
    </source>
</evidence>
<dbReference type="InterPro" id="IPR020476">
    <property type="entry name" value="Nudix_hydrolase"/>
</dbReference>
<comment type="catalytic activity">
    <reaction evidence="1">
        <text>GDP-alpha-D-mannose + H2O = alpha-D-mannose 1-phosphate + GMP + 2 H(+)</text>
        <dbReference type="Rhea" id="RHEA:27978"/>
        <dbReference type="ChEBI" id="CHEBI:15377"/>
        <dbReference type="ChEBI" id="CHEBI:15378"/>
        <dbReference type="ChEBI" id="CHEBI:57527"/>
        <dbReference type="ChEBI" id="CHEBI:58115"/>
        <dbReference type="ChEBI" id="CHEBI:58409"/>
    </reaction>
</comment>
<evidence type="ECO:0000256" key="2">
    <source>
        <dbReference type="ARBA" id="ARBA00001946"/>
    </source>
</evidence>
<name>A0A0P0YYJ7_9HYPH</name>
<dbReference type="GO" id="GO:0005829">
    <property type="term" value="C:cytosol"/>
    <property type="evidence" value="ECO:0007669"/>
    <property type="project" value="TreeGrafter"/>
</dbReference>
<feature type="binding site" evidence="9">
    <location>
        <position position="98"/>
    </location>
    <ligand>
        <name>Mg(2+)</name>
        <dbReference type="ChEBI" id="CHEBI:18420"/>
        <label>1</label>
    </ligand>
</feature>
<evidence type="ECO:0000313" key="13">
    <source>
        <dbReference type="EMBL" id="BAT26690.1"/>
    </source>
</evidence>
<accession>A0A0P0YYJ7</accession>
<dbReference type="PANTHER" id="PTHR11839">
    <property type="entry name" value="UDP/ADP-SUGAR PYROPHOSPHATASE"/>
    <property type="match status" value="1"/>
</dbReference>
<comment type="cofactor">
    <cofactor evidence="2 9">
        <name>Mg(2+)</name>
        <dbReference type="ChEBI" id="CHEBI:18420"/>
    </cofactor>
</comment>
<dbReference type="InterPro" id="IPR004385">
    <property type="entry name" value="NDP_pyrophosphatase"/>
</dbReference>
<evidence type="ECO:0000256" key="8">
    <source>
        <dbReference type="ARBA" id="ARBA00032272"/>
    </source>
</evidence>
<feature type="domain" description="Nudix hydrolase" evidence="12">
    <location>
        <begin position="57"/>
        <end position="201"/>
    </location>
</feature>